<name>A0A1V5M788_UNCT6</name>
<dbReference type="EMBL" id="MWAK01000457">
    <property type="protein sequence ID" value="OPZ88760.1"/>
    <property type="molecule type" value="Genomic_DNA"/>
</dbReference>
<proteinExistence type="predicted"/>
<feature type="compositionally biased region" description="Acidic residues" evidence="1">
    <location>
        <begin position="67"/>
        <end position="77"/>
    </location>
</feature>
<sequence>MVKTKAAGDEFLEAAKPGIPRAEAVIKAKCAACGEVTLIGVESKLCAACQHKPQELLPGNDAFADQVDAEIHDDEGTDAPPDPEPPAEAHPPKMWGSSDDDRSKVEYTWGQCGTCSRVDYIYMGGCYRCRHPKAKARGK</sequence>
<comment type="caution">
    <text evidence="2">The sequence shown here is derived from an EMBL/GenBank/DDBJ whole genome shotgun (WGS) entry which is preliminary data.</text>
</comment>
<evidence type="ECO:0000256" key="1">
    <source>
        <dbReference type="SAM" id="MobiDB-lite"/>
    </source>
</evidence>
<protein>
    <submittedName>
        <fullName evidence="2">Uncharacterized protein</fullName>
    </submittedName>
</protein>
<feature type="region of interest" description="Disordered" evidence="1">
    <location>
        <begin position="67"/>
        <end position="102"/>
    </location>
</feature>
<gene>
    <name evidence="2" type="ORF">BWY73_01621</name>
</gene>
<dbReference type="Proteomes" id="UP000485484">
    <property type="component" value="Unassembled WGS sequence"/>
</dbReference>
<evidence type="ECO:0000313" key="2">
    <source>
        <dbReference type="EMBL" id="OPZ88760.1"/>
    </source>
</evidence>
<reference evidence="2" key="1">
    <citation type="submission" date="2017-02" db="EMBL/GenBank/DDBJ databases">
        <title>Delving into the versatile metabolic prowess of the omnipresent phylum Bacteroidetes.</title>
        <authorList>
            <person name="Nobu M.K."/>
            <person name="Mei R."/>
            <person name="Narihiro T."/>
            <person name="Kuroda K."/>
            <person name="Liu W.-T."/>
        </authorList>
    </citation>
    <scope>NUCLEOTIDE SEQUENCE</scope>
    <source>
        <strain evidence="2">ADurb.Bin417</strain>
    </source>
</reference>
<dbReference type="AlphaFoldDB" id="A0A1V5M788"/>
<accession>A0A1V5M788</accession>
<feature type="compositionally biased region" description="Pro residues" evidence="1">
    <location>
        <begin position="80"/>
        <end position="89"/>
    </location>
</feature>
<organism evidence="2">
    <name type="scientific">candidate division TA06 bacterium ADurb.Bin417</name>
    <dbReference type="NCBI Taxonomy" id="1852828"/>
    <lineage>
        <taxon>Bacteria</taxon>
        <taxon>Bacteria division TA06</taxon>
    </lineage>
</organism>